<dbReference type="RefSeq" id="WP_379906505.1">
    <property type="nucleotide sequence ID" value="NZ_JBHRTR010000054.1"/>
</dbReference>
<dbReference type="PRINTS" id="PR00344">
    <property type="entry name" value="BCTRLSENSOR"/>
</dbReference>
<dbReference type="InterPro" id="IPR036890">
    <property type="entry name" value="HATPase_C_sf"/>
</dbReference>
<dbReference type="PANTHER" id="PTHR45339:SF1">
    <property type="entry name" value="HYBRID SIGNAL TRANSDUCTION HISTIDINE KINASE J"/>
    <property type="match status" value="1"/>
</dbReference>
<keyword evidence="11" id="KW-0547">Nucleotide-binding</keyword>
<proteinExistence type="predicted"/>
<dbReference type="CDD" id="cd17546">
    <property type="entry name" value="REC_hyHK_CKI1_RcsC-like"/>
    <property type="match status" value="1"/>
</dbReference>
<keyword evidence="4" id="KW-0902">Two-component regulatory system</keyword>
<dbReference type="CDD" id="cd00082">
    <property type="entry name" value="HisKA"/>
    <property type="match status" value="1"/>
</dbReference>
<dbReference type="Pfam" id="PF02518">
    <property type="entry name" value="HATPase_c"/>
    <property type="match status" value="1"/>
</dbReference>
<evidence type="ECO:0000256" key="5">
    <source>
        <dbReference type="PROSITE-ProRule" id="PRU00169"/>
    </source>
</evidence>
<dbReference type="SUPFAM" id="SSF47384">
    <property type="entry name" value="Homodimeric domain of signal transducing histidine kinase"/>
    <property type="match status" value="1"/>
</dbReference>
<dbReference type="InterPro" id="IPR036097">
    <property type="entry name" value="HisK_dim/P_sf"/>
</dbReference>
<evidence type="ECO:0000256" key="8">
    <source>
        <dbReference type="SAM" id="Phobius"/>
    </source>
</evidence>
<name>A0ABV7L8U6_9PROT</name>
<keyword evidence="6" id="KW-0175">Coiled coil</keyword>
<dbReference type="Proteomes" id="UP001595528">
    <property type="component" value="Unassembled WGS sequence"/>
</dbReference>
<feature type="transmembrane region" description="Helical" evidence="8">
    <location>
        <begin position="108"/>
        <end position="124"/>
    </location>
</feature>
<dbReference type="SMART" id="SM00387">
    <property type="entry name" value="HATPase_c"/>
    <property type="match status" value="1"/>
</dbReference>
<dbReference type="PROSITE" id="PS50110">
    <property type="entry name" value="RESPONSE_REGULATORY"/>
    <property type="match status" value="1"/>
</dbReference>
<feature type="transmembrane region" description="Helical" evidence="8">
    <location>
        <begin position="154"/>
        <end position="171"/>
    </location>
</feature>
<dbReference type="EMBL" id="JBHRTR010000054">
    <property type="protein sequence ID" value="MFC3231038.1"/>
    <property type="molecule type" value="Genomic_DNA"/>
</dbReference>
<dbReference type="InterPro" id="IPR005467">
    <property type="entry name" value="His_kinase_dom"/>
</dbReference>
<keyword evidence="8" id="KW-0812">Transmembrane</keyword>
<dbReference type="InterPro" id="IPR003661">
    <property type="entry name" value="HisK_dim/P_dom"/>
</dbReference>
<evidence type="ECO:0000256" key="6">
    <source>
        <dbReference type="SAM" id="Coils"/>
    </source>
</evidence>
<keyword evidence="8" id="KW-1133">Transmembrane helix</keyword>
<evidence type="ECO:0000259" key="9">
    <source>
        <dbReference type="PROSITE" id="PS50109"/>
    </source>
</evidence>
<evidence type="ECO:0000256" key="1">
    <source>
        <dbReference type="ARBA" id="ARBA00000085"/>
    </source>
</evidence>
<evidence type="ECO:0000256" key="2">
    <source>
        <dbReference type="ARBA" id="ARBA00012438"/>
    </source>
</evidence>
<dbReference type="Pfam" id="PF00512">
    <property type="entry name" value="HisKA"/>
    <property type="match status" value="1"/>
</dbReference>
<evidence type="ECO:0000256" key="4">
    <source>
        <dbReference type="ARBA" id="ARBA00023012"/>
    </source>
</evidence>
<comment type="catalytic activity">
    <reaction evidence="1">
        <text>ATP + protein L-histidine = ADP + protein N-phospho-L-histidine.</text>
        <dbReference type="EC" id="2.7.13.3"/>
    </reaction>
</comment>
<feature type="domain" description="Response regulatory" evidence="10">
    <location>
        <begin position="493"/>
        <end position="610"/>
    </location>
</feature>
<reference evidence="12" key="1">
    <citation type="journal article" date="2019" name="Int. J. Syst. Evol. Microbiol.">
        <title>The Global Catalogue of Microorganisms (GCM) 10K type strain sequencing project: providing services to taxonomists for standard genome sequencing and annotation.</title>
        <authorList>
            <consortium name="The Broad Institute Genomics Platform"/>
            <consortium name="The Broad Institute Genome Sequencing Center for Infectious Disease"/>
            <person name="Wu L."/>
            <person name="Ma J."/>
        </authorList>
    </citation>
    <scope>NUCLEOTIDE SEQUENCE [LARGE SCALE GENOMIC DNA]</scope>
    <source>
        <strain evidence="12">KCTC 42964</strain>
    </source>
</reference>
<dbReference type="SUPFAM" id="SSF55874">
    <property type="entry name" value="ATPase domain of HSP90 chaperone/DNA topoisomerase II/histidine kinase"/>
    <property type="match status" value="1"/>
</dbReference>
<dbReference type="Gene3D" id="3.30.565.10">
    <property type="entry name" value="Histidine kinase-like ATPase, C-terminal domain"/>
    <property type="match status" value="1"/>
</dbReference>
<protein>
    <recommendedName>
        <fullName evidence="2">histidine kinase</fullName>
        <ecNumber evidence="2">2.7.13.3</ecNumber>
    </recommendedName>
</protein>
<evidence type="ECO:0000313" key="11">
    <source>
        <dbReference type="EMBL" id="MFC3231038.1"/>
    </source>
</evidence>
<keyword evidence="8" id="KW-0472">Membrane</keyword>
<dbReference type="Gene3D" id="3.40.50.2300">
    <property type="match status" value="1"/>
</dbReference>
<dbReference type="InterPro" id="IPR003594">
    <property type="entry name" value="HATPase_dom"/>
</dbReference>
<dbReference type="Gene3D" id="1.10.287.130">
    <property type="match status" value="1"/>
</dbReference>
<dbReference type="InterPro" id="IPR001789">
    <property type="entry name" value="Sig_transdc_resp-reg_receiver"/>
</dbReference>
<dbReference type="InterPro" id="IPR004358">
    <property type="entry name" value="Sig_transdc_His_kin-like_C"/>
</dbReference>
<dbReference type="EC" id="2.7.13.3" evidence="2"/>
<evidence type="ECO:0000259" key="10">
    <source>
        <dbReference type="PROSITE" id="PS50110"/>
    </source>
</evidence>
<dbReference type="PANTHER" id="PTHR45339">
    <property type="entry name" value="HYBRID SIGNAL TRANSDUCTION HISTIDINE KINASE J"/>
    <property type="match status" value="1"/>
</dbReference>
<feature type="coiled-coil region" evidence="6">
    <location>
        <begin position="210"/>
        <end position="240"/>
    </location>
</feature>
<feature type="region of interest" description="Disordered" evidence="7">
    <location>
        <begin position="1"/>
        <end position="23"/>
    </location>
</feature>
<keyword evidence="3 5" id="KW-0597">Phosphoprotein</keyword>
<feature type="domain" description="Histidine kinase" evidence="9">
    <location>
        <begin position="240"/>
        <end position="461"/>
    </location>
</feature>
<feature type="transmembrane region" description="Helical" evidence="8">
    <location>
        <begin position="191"/>
        <end position="209"/>
    </location>
</feature>
<organism evidence="11 12">
    <name type="scientific">Marinibaculum pumilum</name>
    <dbReference type="NCBI Taxonomy" id="1766165"/>
    <lineage>
        <taxon>Bacteria</taxon>
        <taxon>Pseudomonadati</taxon>
        <taxon>Pseudomonadota</taxon>
        <taxon>Alphaproteobacteria</taxon>
        <taxon>Rhodospirillales</taxon>
        <taxon>Rhodospirillaceae</taxon>
        <taxon>Marinibaculum</taxon>
    </lineage>
</organism>
<gene>
    <name evidence="11" type="ORF">ACFOGJ_27575</name>
</gene>
<accession>A0ABV7L8U6</accession>
<evidence type="ECO:0000256" key="7">
    <source>
        <dbReference type="SAM" id="MobiDB-lite"/>
    </source>
</evidence>
<dbReference type="Pfam" id="PF00072">
    <property type="entry name" value="Response_reg"/>
    <property type="match status" value="1"/>
</dbReference>
<dbReference type="CDD" id="cd16922">
    <property type="entry name" value="HATPase_EvgS-ArcB-TorS-like"/>
    <property type="match status" value="1"/>
</dbReference>
<keyword evidence="11" id="KW-0067">ATP-binding</keyword>
<sequence length="615" mass="65667">MSPTEPAAAPRCDVRDGDRAGRHHPPPWQILRRWVWPDEHGADLVRTAQERLLLVFSMTAGLCGIATSIVSSRQGFADTVVYASGLVGLLLLFLVPACFHLTRNYRGCAWLLLACYAIPAATALSLTGGLLAGGVMWLFFVPVLGGLLLGLRPALALGAALILLYLAFYFGRDLLGPPVHGMDPARMNDDAITVLVVLTAGVSVMLGSFHRVVERTNRRLKEARDAAEAANEAKSRFLANMSHELRTPLNGLLGFADLLAVRPLDPEAREYLQHIRGAGSDLLALVNDVLDYNRVETGAVRLEIVPFDLHALLEQLRQRALPRAAAKGLAVRAELAPDLPCAVRGDPLRLRQVLGNLLDNAVKFTDRGTVTLTAELLARMDQTVELRFSVADTGAGIPPEALPTLFDRFTQADNSTTRRYGGSGLGLAIVRSLVALMDGQVSVASTPGAGSTFRATVVLQAADPADLPALRHRAAAPPAAAAAAAAAGAVPARILVAEDNAANQRLFGTLLSAAGYRVEVVADGQAALDALRQSRFDLVLMDGQMPVLDGLETARRIRAAGSSWSSVPILALTADALAGDRNAYLEAGMDDYLTKPVDLRELLGKVESWIGRQRS</sequence>
<feature type="modified residue" description="4-aspartylphosphate" evidence="5">
    <location>
        <position position="542"/>
    </location>
</feature>
<evidence type="ECO:0000313" key="12">
    <source>
        <dbReference type="Proteomes" id="UP001595528"/>
    </source>
</evidence>
<dbReference type="SMART" id="SM00448">
    <property type="entry name" value="REC"/>
    <property type="match status" value="1"/>
</dbReference>
<comment type="caution">
    <text evidence="11">The sequence shown here is derived from an EMBL/GenBank/DDBJ whole genome shotgun (WGS) entry which is preliminary data.</text>
</comment>
<feature type="transmembrane region" description="Helical" evidence="8">
    <location>
        <begin position="52"/>
        <end position="70"/>
    </location>
</feature>
<dbReference type="SUPFAM" id="SSF52172">
    <property type="entry name" value="CheY-like"/>
    <property type="match status" value="1"/>
</dbReference>
<dbReference type="SMART" id="SM00388">
    <property type="entry name" value="HisKA"/>
    <property type="match status" value="1"/>
</dbReference>
<dbReference type="InterPro" id="IPR011006">
    <property type="entry name" value="CheY-like_superfamily"/>
</dbReference>
<dbReference type="PROSITE" id="PS50109">
    <property type="entry name" value="HIS_KIN"/>
    <property type="match status" value="1"/>
</dbReference>
<feature type="transmembrane region" description="Helical" evidence="8">
    <location>
        <begin position="82"/>
        <end position="101"/>
    </location>
</feature>
<evidence type="ECO:0000256" key="3">
    <source>
        <dbReference type="ARBA" id="ARBA00022553"/>
    </source>
</evidence>
<dbReference type="GO" id="GO:0005524">
    <property type="term" value="F:ATP binding"/>
    <property type="evidence" value="ECO:0007669"/>
    <property type="project" value="UniProtKB-KW"/>
</dbReference>
<keyword evidence="12" id="KW-1185">Reference proteome</keyword>